<evidence type="ECO:0000313" key="2">
    <source>
        <dbReference type="EMBL" id="CRH05136.1"/>
    </source>
</evidence>
<dbReference type="PANTHER" id="PTHR41786:SF1">
    <property type="entry name" value="6-HYDROXYMETHYLPTERIN DIPHOSPHOKINASE MPTE-LIKE DOMAIN-CONTAINING PROTEIN"/>
    <property type="match status" value="1"/>
</dbReference>
<dbReference type="Gene3D" id="1.25.40.10">
    <property type="entry name" value="Tetratricopeptide repeat domain"/>
    <property type="match status" value="1"/>
</dbReference>
<proteinExistence type="predicted"/>
<dbReference type="Pfam" id="PF01973">
    <property type="entry name" value="MptE-like"/>
    <property type="match status" value="1"/>
</dbReference>
<organism evidence="2">
    <name type="scientific">Magnetococcus massalia (strain MO-1)</name>
    <dbReference type="NCBI Taxonomy" id="451514"/>
    <lineage>
        <taxon>Bacteria</taxon>
        <taxon>Pseudomonadati</taxon>
        <taxon>Pseudomonadota</taxon>
        <taxon>Magnetococcia</taxon>
        <taxon>Magnetococcales</taxon>
        <taxon>Magnetococcaceae</taxon>
        <taxon>Magnetococcus</taxon>
    </lineage>
</organism>
<dbReference type="PANTHER" id="PTHR41786">
    <property type="entry name" value="MOTILITY ACCESSORY FACTOR MAF"/>
    <property type="match status" value="1"/>
</dbReference>
<dbReference type="AlphaFoldDB" id="A0A1S7LH64"/>
<dbReference type="SUPFAM" id="SSF48452">
    <property type="entry name" value="TPR-like"/>
    <property type="match status" value="1"/>
</dbReference>
<evidence type="ECO:0000259" key="1">
    <source>
        <dbReference type="Pfam" id="PF01973"/>
    </source>
</evidence>
<protein>
    <recommendedName>
        <fullName evidence="1">6-hydroxymethylpterin diphosphokinase MptE-like domain-containing protein</fullName>
    </recommendedName>
</protein>
<dbReference type="InterPro" id="IPR002826">
    <property type="entry name" value="MptE-like"/>
</dbReference>
<name>A0A1S7LH64_MAGMO</name>
<reference evidence="2" key="1">
    <citation type="submission" date="2015-04" db="EMBL/GenBank/DDBJ databases">
        <authorList>
            <person name="Syromyatnikov M.Y."/>
            <person name="Popov V.N."/>
        </authorList>
    </citation>
    <scope>NUCLEOTIDE SEQUENCE</scope>
    <source>
        <strain evidence="2">MO-1</strain>
    </source>
</reference>
<dbReference type="InterPro" id="IPR011990">
    <property type="entry name" value="TPR-like_helical_dom_sf"/>
</dbReference>
<dbReference type="EMBL" id="LO017727">
    <property type="protein sequence ID" value="CRH05136.1"/>
    <property type="molecule type" value="Genomic_DNA"/>
</dbReference>
<gene>
    <name evidence="2" type="ORF">MAGMO_0937</name>
</gene>
<accession>A0A1S7LH64</accession>
<sequence length="829" mass="94369">MTPPTVDLGHIITNAFGEHTLSGVNGEAFSRLGSTAFYKQTFAEESWAADQLSLIVGTDCGLMPKFLLEQELADGARYLFIELPDVLERLKAENLLPKEIPGRLQYVTYDQWIETAKGNFQIIDFFYLNSVRQQRSIAAMDNLHPGYLELWTLMTNEMQQLRTQVVMETGNQIFMQRCLENIAENRHPANLLKGAFKGQTAILLAGGPSLPAAFPYIMENRDKLIVMAVSRIAKNLISTGITPDIIFSIDPHEIAFFASREMLDLPPETLFINMYHVQPRLLGQWRGRSLYMGSRLPWKSDLNPEQPIYPGITVSHQALGTAIDMGFEQILLSGVDLCFSREGLTHAKGELESKLGPFMDETLYQVETNCGWKAETRNDFFSAIPGLAMLAQLAQERGLKVINPAPDAVKIEHIEHRSWEEVTLTPLPQPFLQTLEQVLPLDDRASRLADYKVIAKEISAARNEVQKILKLADEALACNLRLFGRKGKKGPDYSAKVRMDEIEKILDEKHADFSKFVKRWGIGLFLKLTRTDKERDWTDEEVEETGRGYYEAYRECAKQVIKMLNETLRRIQSRVDEERPKHNFKPLIKQWLEDKQPGRLEVLLQHAGMRREDVHEKVRPQFAPLDAGFTEQQTTTDSVHTKTINSYSAPTLARNRLRSLFQAKNLEMLKRFLEAVQNSINEERDHYIALCEGMIAELEERFDEAKACYSRVSHKQLIEEARSRHVSLLLSAGDIENSLPLLEALAALNPSRFPHYAQMLGLTGRTDASVEAFEFYLKMAPKDLGTRFKYAEMLKNAQRTEASKAQFEEILKLDEAYQPALNGLQELAV</sequence>
<feature type="domain" description="6-hydroxymethylpterin diphosphokinase MptE-like" evidence="1">
    <location>
        <begin position="177"/>
        <end position="341"/>
    </location>
</feature>